<organism evidence="1">
    <name type="scientific">Sesamum latifolium</name>
    <dbReference type="NCBI Taxonomy" id="2727402"/>
    <lineage>
        <taxon>Eukaryota</taxon>
        <taxon>Viridiplantae</taxon>
        <taxon>Streptophyta</taxon>
        <taxon>Embryophyta</taxon>
        <taxon>Tracheophyta</taxon>
        <taxon>Spermatophyta</taxon>
        <taxon>Magnoliopsida</taxon>
        <taxon>eudicotyledons</taxon>
        <taxon>Gunneridae</taxon>
        <taxon>Pentapetalae</taxon>
        <taxon>asterids</taxon>
        <taxon>lamiids</taxon>
        <taxon>Lamiales</taxon>
        <taxon>Pedaliaceae</taxon>
        <taxon>Sesamum</taxon>
    </lineage>
</organism>
<name>A0AAW2YBF3_9LAMI</name>
<accession>A0AAW2YBF3</accession>
<comment type="caution">
    <text evidence="1">The sequence shown here is derived from an EMBL/GenBank/DDBJ whole genome shotgun (WGS) entry which is preliminary data.</text>
</comment>
<evidence type="ECO:0008006" key="2">
    <source>
        <dbReference type="Google" id="ProtNLM"/>
    </source>
</evidence>
<dbReference type="EMBL" id="JACGWN010000001">
    <property type="protein sequence ID" value="KAL0463165.1"/>
    <property type="molecule type" value="Genomic_DNA"/>
</dbReference>
<proteinExistence type="predicted"/>
<reference evidence="1" key="2">
    <citation type="journal article" date="2024" name="Plant">
        <title>Genomic evolution and insights into agronomic trait innovations of Sesamum species.</title>
        <authorList>
            <person name="Miao H."/>
            <person name="Wang L."/>
            <person name="Qu L."/>
            <person name="Liu H."/>
            <person name="Sun Y."/>
            <person name="Le M."/>
            <person name="Wang Q."/>
            <person name="Wei S."/>
            <person name="Zheng Y."/>
            <person name="Lin W."/>
            <person name="Duan Y."/>
            <person name="Cao H."/>
            <person name="Xiong S."/>
            <person name="Wang X."/>
            <person name="Wei L."/>
            <person name="Li C."/>
            <person name="Ma Q."/>
            <person name="Ju M."/>
            <person name="Zhao R."/>
            <person name="Li G."/>
            <person name="Mu C."/>
            <person name="Tian Q."/>
            <person name="Mei H."/>
            <person name="Zhang T."/>
            <person name="Gao T."/>
            <person name="Zhang H."/>
        </authorList>
    </citation>
    <scope>NUCLEOTIDE SEQUENCE</scope>
    <source>
        <strain evidence="1">KEN1</strain>
    </source>
</reference>
<evidence type="ECO:0000313" key="1">
    <source>
        <dbReference type="EMBL" id="KAL0463165.1"/>
    </source>
</evidence>
<sequence>MGRGETRWQQRAKAIWLKQGDRNTTFFHAIANERRQKKEIKRLKDGSAIDEILSTVEPRVTDTMNESFLQPFSADEVIKSLNQMHPYKLSGPDEVFSSKISQAERTRPLKGVAVSRGASRVSHLLFADDTLIFCQATKEALECVHQLLDCFERASRLKINHQNQPLFLVTCGIPTNSQRVLRQTVNKHPKYLEVRLEK</sequence>
<protein>
    <recommendedName>
        <fullName evidence="2">Reverse transcriptase domain-containing protein</fullName>
    </recommendedName>
</protein>
<reference evidence="1" key="1">
    <citation type="submission" date="2020-06" db="EMBL/GenBank/DDBJ databases">
        <authorList>
            <person name="Li T."/>
            <person name="Hu X."/>
            <person name="Zhang T."/>
            <person name="Song X."/>
            <person name="Zhang H."/>
            <person name="Dai N."/>
            <person name="Sheng W."/>
            <person name="Hou X."/>
            <person name="Wei L."/>
        </authorList>
    </citation>
    <scope>NUCLEOTIDE SEQUENCE</scope>
    <source>
        <strain evidence="1">KEN1</strain>
        <tissue evidence="1">Leaf</tissue>
    </source>
</reference>
<gene>
    <name evidence="1" type="ORF">Slati_0204100</name>
</gene>
<dbReference type="AlphaFoldDB" id="A0AAW2YBF3"/>